<evidence type="ECO:0000313" key="8">
    <source>
        <dbReference type="Proteomes" id="UP000199207"/>
    </source>
</evidence>
<dbReference type="Pfam" id="PF25232">
    <property type="entry name" value="DUF7848"/>
    <property type="match status" value="1"/>
</dbReference>
<dbReference type="InterPro" id="IPR000719">
    <property type="entry name" value="Prot_kinase_dom"/>
</dbReference>
<dbReference type="SUPFAM" id="SSF56112">
    <property type="entry name" value="Protein kinase-like (PK-like)"/>
    <property type="match status" value="1"/>
</dbReference>
<dbReference type="InterPro" id="IPR057170">
    <property type="entry name" value="DUF7848"/>
</dbReference>
<dbReference type="STRING" id="910347.SAMN05421773_11947"/>
<dbReference type="PROSITE" id="PS01039">
    <property type="entry name" value="SBP_BACTERIAL_3"/>
    <property type="match status" value="1"/>
</dbReference>
<comment type="similarity">
    <text evidence="1">Belongs to the bacterial solute-binding protein 3 family.</text>
</comment>
<accession>A0A1I1TD09</accession>
<dbReference type="SUPFAM" id="SSF53850">
    <property type="entry name" value="Periplasmic binding protein-like II"/>
    <property type="match status" value="1"/>
</dbReference>
<dbReference type="InterPro" id="IPR001638">
    <property type="entry name" value="Solute-binding_3/MltF_N"/>
</dbReference>
<dbReference type="CDD" id="cd13690">
    <property type="entry name" value="PBP2_GluB"/>
    <property type="match status" value="1"/>
</dbReference>
<feature type="domain" description="Protein kinase" evidence="6">
    <location>
        <begin position="1"/>
        <end position="142"/>
    </location>
</feature>
<feature type="transmembrane region" description="Helical" evidence="5">
    <location>
        <begin position="198"/>
        <end position="219"/>
    </location>
</feature>
<evidence type="ECO:0000256" key="2">
    <source>
        <dbReference type="ARBA" id="ARBA00022448"/>
    </source>
</evidence>
<dbReference type="GO" id="GO:0005576">
    <property type="term" value="C:extracellular region"/>
    <property type="evidence" value="ECO:0007669"/>
    <property type="project" value="TreeGrafter"/>
</dbReference>
<dbReference type="InterPro" id="IPR018313">
    <property type="entry name" value="SBP_3_CS"/>
</dbReference>
<dbReference type="InterPro" id="IPR051455">
    <property type="entry name" value="Bact_solute-bind_prot3"/>
</dbReference>
<evidence type="ECO:0000256" key="5">
    <source>
        <dbReference type="SAM" id="Phobius"/>
    </source>
</evidence>
<evidence type="ECO:0000256" key="3">
    <source>
        <dbReference type="ARBA" id="ARBA00022729"/>
    </source>
</evidence>
<dbReference type="PROSITE" id="PS50011">
    <property type="entry name" value="PROTEIN_KINASE_DOM"/>
    <property type="match status" value="1"/>
</dbReference>
<evidence type="ECO:0000256" key="1">
    <source>
        <dbReference type="ARBA" id="ARBA00010333"/>
    </source>
</evidence>
<organism evidence="7 8">
    <name type="scientific">Streptomyces aidingensis</name>
    <dbReference type="NCBI Taxonomy" id="910347"/>
    <lineage>
        <taxon>Bacteria</taxon>
        <taxon>Bacillati</taxon>
        <taxon>Actinomycetota</taxon>
        <taxon>Actinomycetes</taxon>
        <taxon>Kitasatosporales</taxon>
        <taxon>Streptomycetaceae</taxon>
        <taxon>Streptomyces</taxon>
    </lineage>
</organism>
<keyword evidence="5" id="KW-0472">Membrane</keyword>
<reference evidence="7 8" key="1">
    <citation type="submission" date="2016-10" db="EMBL/GenBank/DDBJ databases">
        <authorList>
            <person name="de Groot N.N."/>
        </authorList>
    </citation>
    <scope>NUCLEOTIDE SEQUENCE [LARGE SCALE GENOMIC DNA]</scope>
    <source>
        <strain evidence="7 8">CGMCC 4.5739</strain>
    </source>
</reference>
<proteinExistence type="inferred from homology"/>
<dbReference type="OrthoDB" id="9807888at2"/>
<name>A0A1I1TD09_9ACTN</name>
<keyword evidence="3" id="KW-0732">Signal</keyword>
<dbReference type="GO" id="GO:0004672">
    <property type="term" value="F:protein kinase activity"/>
    <property type="evidence" value="ECO:0007669"/>
    <property type="project" value="InterPro"/>
</dbReference>
<feature type="region of interest" description="Disordered" evidence="4">
    <location>
        <begin position="219"/>
        <end position="254"/>
    </location>
</feature>
<dbReference type="InterPro" id="IPR011009">
    <property type="entry name" value="Kinase-like_dom_sf"/>
</dbReference>
<evidence type="ECO:0000313" key="7">
    <source>
        <dbReference type="EMBL" id="SFD56482.1"/>
    </source>
</evidence>
<keyword evidence="2" id="KW-0813">Transport</keyword>
<dbReference type="EMBL" id="FOLM01000019">
    <property type="protein sequence ID" value="SFD56482.1"/>
    <property type="molecule type" value="Genomic_DNA"/>
</dbReference>
<dbReference type="Gene3D" id="1.10.510.10">
    <property type="entry name" value="Transferase(Phosphotransferase) domain 1"/>
    <property type="match status" value="1"/>
</dbReference>
<keyword evidence="5" id="KW-1133">Transmembrane helix</keyword>
<dbReference type="GO" id="GO:0030288">
    <property type="term" value="C:outer membrane-bounded periplasmic space"/>
    <property type="evidence" value="ECO:0007669"/>
    <property type="project" value="TreeGrafter"/>
</dbReference>
<dbReference type="SMART" id="SM00062">
    <property type="entry name" value="PBPb"/>
    <property type="match status" value="1"/>
</dbReference>
<feature type="compositionally biased region" description="Pro residues" evidence="4">
    <location>
        <begin position="156"/>
        <end position="176"/>
    </location>
</feature>
<dbReference type="GO" id="GO:0005524">
    <property type="term" value="F:ATP binding"/>
    <property type="evidence" value="ECO:0007669"/>
    <property type="project" value="InterPro"/>
</dbReference>
<feature type="region of interest" description="Disordered" evidence="4">
    <location>
        <begin position="141"/>
        <end position="190"/>
    </location>
</feature>
<sequence length="499" mass="51779">MSRAVIKSADWTLTLEDAPGIPRAVFLAECLECGGRSPESAEESLSVEMWAEQLTGNGAVSPATDVFALGAVLAYALTGRGPFEPADPTAEPNDMMVAYRTVHEEPDLGHLPAPLHGLITRCLAKNPADRPTVPDVLDLATRAAGPGTGAPAGAPATPPPAPSPTVPDPPPAPPAPLHAAPTRSAVPAPGRRSAARTAVLAGLGVAAATVTAAAVWWLLPDSPEDPGGGRPTGTDSPPDGAEETEETQETQDTAPAWGYETLTIGVKFDQPGLGMQNAADGTLSGFDVDVATYIAESLGVDAAGIEWVEATPARRESMLQAGEADFVVANYTITDARQEVIDFAGPYLHVAQGILVRRGDVVDDVSPLSGRILCSVTGTTGARRLRDTVASGATLHDAASYGECLQALANGEVDAVTADDALLAGYAAQPEYQGMFELAEPRYFEGQYGIGVRKNRPDLWDLIDEALAAMVADGSWDRYIDQNFGGTGFTPAAPGPDRG</sequence>
<gene>
    <name evidence="7" type="ORF">SAMN05421773_11947</name>
</gene>
<dbReference type="AlphaFoldDB" id="A0A1I1TD09"/>
<keyword evidence="5" id="KW-0812">Transmembrane</keyword>
<dbReference type="GO" id="GO:0006865">
    <property type="term" value="P:amino acid transport"/>
    <property type="evidence" value="ECO:0007669"/>
    <property type="project" value="TreeGrafter"/>
</dbReference>
<evidence type="ECO:0000256" key="4">
    <source>
        <dbReference type="SAM" id="MobiDB-lite"/>
    </source>
</evidence>
<dbReference type="Gene3D" id="3.40.190.10">
    <property type="entry name" value="Periplasmic binding protein-like II"/>
    <property type="match status" value="2"/>
</dbReference>
<keyword evidence="8" id="KW-1185">Reference proteome</keyword>
<feature type="compositionally biased region" description="Acidic residues" evidence="4">
    <location>
        <begin position="240"/>
        <end position="249"/>
    </location>
</feature>
<dbReference type="Proteomes" id="UP000199207">
    <property type="component" value="Unassembled WGS sequence"/>
</dbReference>
<feature type="compositionally biased region" description="Low complexity" evidence="4">
    <location>
        <begin position="141"/>
        <end position="155"/>
    </location>
</feature>
<protein>
    <submittedName>
        <fullName evidence="7">ABC-type amino acid transport substrate-binding protein</fullName>
    </submittedName>
</protein>
<dbReference type="Pfam" id="PF00497">
    <property type="entry name" value="SBP_bac_3"/>
    <property type="match status" value="1"/>
</dbReference>
<dbReference type="PANTHER" id="PTHR30085:SF6">
    <property type="entry name" value="ABC TRANSPORTER GLUTAMINE-BINDING PROTEIN GLNH"/>
    <property type="match status" value="1"/>
</dbReference>
<evidence type="ECO:0000259" key="6">
    <source>
        <dbReference type="PROSITE" id="PS50011"/>
    </source>
</evidence>
<dbReference type="PANTHER" id="PTHR30085">
    <property type="entry name" value="AMINO ACID ABC TRANSPORTER PERMEASE"/>
    <property type="match status" value="1"/>
</dbReference>